<dbReference type="InterPro" id="IPR020578">
    <property type="entry name" value="Aminotrans_V_PyrdxlP_BS"/>
</dbReference>
<dbReference type="Gene3D" id="3.40.640.10">
    <property type="entry name" value="Type I PLP-dependent aspartate aminotransferase-like (Major domain)"/>
    <property type="match status" value="1"/>
</dbReference>
<dbReference type="SUPFAM" id="SSF53383">
    <property type="entry name" value="PLP-dependent transferases"/>
    <property type="match status" value="1"/>
</dbReference>
<dbReference type="GO" id="GO:0031071">
    <property type="term" value="F:cysteine desulfurase activity"/>
    <property type="evidence" value="ECO:0007669"/>
    <property type="project" value="UniProtKB-EC"/>
</dbReference>
<evidence type="ECO:0000256" key="2">
    <source>
        <dbReference type="ARBA" id="ARBA00010447"/>
    </source>
</evidence>
<keyword evidence="3" id="KW-0663">Pyridoxal phosphate</keyword>
<organism evidence="7 8">
    <name type="scientific">Inconstantimicrobium porci</name>
    <dbReference type="NCBI Taxonomy" id="2652291"/>
    <lineage>
        <taxon>Bacteria</taxon>
        <taxon>Bacillati</taxon>
        <taxon>Bacillota</taxon>
        <taxon>Clostridia</taxon>
        <taxon>Eubacteriales</taxon>
        <taxon>Clostridiaceae</taxon>
        <taxon>Inconstantimicrobium</taxon>
    </lineage>
</organism>
<name>A0A7X2MX11_9CLOT</name>
<comment type="caution">
    <text evidence="7">The sequence shown here is derived from an EMBL/GenBank/DDBJ whole genome shotgun (WGS) entry which is preliminary data.</text>
</comment>
<keyword evidence="7" id="KW-0032">Aminotransferase</keyword>
<gene>
    <name evidence="7" type="ORF">FYJ33_04290</name>
</gene>
<proteinExistence type="inferred from homology"/>
<dbReference type="PANTHER" id="PTHR43586:SF8">
    <property type="entry name" value="CYSTEINE DESULFURASE 1, CHLOROPLASTIC"/>
    <property type="match status" value="1"/>
</dbReference>
<keyword evidence="7" id="KW-0808">Transferase</keyword>
<dbReference type="Proteomes" id="UP000460287">
    <property type="component" value="Unassembled WGS sequence"/>
</dbReference>
<evidence type="ECO:0000256" key="4">
    <source>
        <dbReference type="ARBA" id="ARBA00050776"/>
    </source>
</evidence>
<dbReference type="InterPro" id="IPR015421">
    <property type="entry name" value="PyrdxlP-dep_Trfase_major"/>
</dbReference>
<evidence type="ECO:0000256" key="5">
    <source>
        <dbReference type="RuleBase" id="RU004504"/>
    </source>
</evidence>
<evidence type="ECO:0000313" key="7">
    <source>
        <dbReference type="EMBL" id="MSR90654.1"/>
    </source>
</evidence>
<reference evidence="7 8" key="1">
    <citation type="submission" date="2019-08" db="EMBL/GenBank/DDBJ databases">
        <title>In-depth cultivation of the pig gut microbiome towards novel bacterial diversity and tailored functional studies.</title>
        <authorList>
            <person name="Wylensek D."/>
            <person name="Hitch T.C.A."/>
            <person name="Clavel T."/>
        </authorList>
    </citation>
    <scope>NUCLEOTIDE SEQUENCE [LARGE SCALE GENOMIC DNA]</scope>
    <source>
        <strain evidence="7 8">WCA-383-APC-5B</strain>
    </source>
</reference>
<dbReference type="InterPro" id="IPR000192">
    <property type="entry name" value="Aminotrans_V_dom"/>
</dbReference>
<dbReference type="AlphaFoldDB" id="A0A7X2MX11"/>
<comment type="similarity">
    <text evidence="2">Belongs to the class-V pyridoxal-phosphate-dependent aminotransferase family. Csd subfamily.</text>
</comment>
<dbReference type="InterPro" id="IPR015422">
    <property type="entry name" value="PyrdxlP-dep_Trfase_small"/>
</dbReference>
<accession>A0A7X2MX11</accession>
<dbReference type="PROSITE" id="PS00595">
    <property type="entry name" value="AA_TRANSFER_CLASS_5"/>
    <property type="match status" value="1"/>
</dbReference>
<dbReference type="PANTHER" id="PTHR43586">
    <property type="entry name" value="CYSTEINE DESULFURASE"/>
    <property type="match status" value="1"/>
</dbReference>
<evidence type="ECO:0000313" key="8">
    <source>
        <dbReference type="Proteomes" id="UP000460287"/>
    </source>
</evidence>
<dbReference type="InterPro" id="IPR015424">
    <property type="entry name" value="PyrdxlP-dep_Trfase"/>
</dbReference>
<sequence length="436" mass="49786">MYMLDKDIINCRDTIVGIDTLVKNIYGEDTKYINFDNAATTPPFKNIFDELEKYMNYYASVGRGVGYKSKISSDLYNKSRQRVKKFFDINDERYTVIYSMNTTQSINILANALVKSKKDIVISTRMEHHSNDLPWRKYATVKYVEVDEKGKLKVEQFEKLCKKYLGKVKVVTVTGASNVTGYINDVHYIAKIAHKYNAVIVVDGAQLVPHKKINILGSCKEEEIDFMVFSAHKMYAPFGTGVIVGKIDRFNEKYPFISGGGTVDIVGHDRVFWLKAPKKEEGGTPNVAGVLSLITAMDDMENIGLDKIELQENLLKDYFTEKIMKIPEVTLYYDPDDKKRVSVCCFNIKGHRHQELAEYLGNKECIGIRTGCFCAQPYVKKLLGIKDSDTFIFASDKSLYTPGMIRVSFAFYNTVEEIDYFIEAVKRFIKITADKK</sequence>
<feature type="domain" description="Aminotransferase class V" evidence="6">
    <location>
        <begin position="33"/>
        <end position="421"/>
    </location>
</feature>
<dbReference type="Gene3D" id="3.90.1150.10">
    <property type="entry name" value="Aspartate Aminotransferase, domain 1"/>
    <property type="match status" value="1"/>
</dbReference>
<evidence type="ECO:0000256" key="3">
    <source>
        <dbReference type="ARBA" id="ARBA00022898"/>
    </source>
</evidence>
<comment type="cofactor">
    <cofactor evidence="1 5">
        <name>pyridoxal 5'-phosphate</name>
        <dbReference type="ChEBI" id="CHEBI:597326"/>
    </cofactor>
</comment>
<evidence type="ECO:0000259" key="6">
    <source>
        <dbReference type="Pfam" id="PF00266"/>
    </source>
</evidence>
<comment type="catalytic activity">
    <reaction evidence="4">
        <text>(sulfur carrier)-H + L-cysteine = (sulfur carrier)-SH + L-alanine</text>
        <dbReference type="Rhea" id="RHEA:43892"/>
        <dbReference type="Rhea" id="RHEA-COMP:14737"/>
        <dbReference type="Rhea" id="RHEA-COMP:14739"/>
        <dbReference type="ChEBI" id="CHEBI:29917"/>
        <dbReference type="ChEBI" id="CHEBI:35235"/>
        <dbReference type="ChEBI" id="CHEBI:57972"/>
        <dbReference type="ChEBI" id="CHEBI:64428"/>
        <dbReference type="EC" id="2.8.1.7"/>
    </reaction>
</comment>
<evidence type="ECO:0000256" key="1">
    <source>
        <dbReference type="ARBA" id="ARBA00001933"/>
    </source>
</evidence>
<dbReference type="GO" id="GO:0008483">
    <property type="term" value="F:transaminase activity"/>
    <property type="evidence" value="ECO:0007669"/>
    <property type="project" value="UniProtKB-KW"/>
</dbReference>
<dbReference type="EMBL" id="VULX01000003">
    <property type="protein sequence ID" value="MSR90654.1"/>
    <property type="molecule type" value="Genomic_DNA"/>
</dbReference>
<protein>
    <submittedName>
        <fullName evidence="7">Aminotransferase class V-fold PLP-dependent enzyme</fullName>
    </submittedName>
</protein>
<dbReference type="Pfam" id="PF00266">
    <property type="entry name" value="Aminotran_5"/>
    <property type="match status" value="1"/>
</dbReference>
<keyword evidence="8" id="KW-1185">Reference proteome</keyword>